<feature type="domain" description="PiggyBac transposable element-derived protein" evidence="1">
    <location>
        <begin position="8"/>
        <end position="140"/>
    </location>
</feature>
<gene>
    <name evidence="2" type="ORF">HZH68_012633</name>
</gene>
<evidence type="ECO:0000313" key="3">
    <source>
        <dbReference type="Proteomes" id="UP000617340"/>
    </source>
</evidence>
<evidence type="ECO:0000259" key="1">
    <source>
        <dbReference type="Pfam" id="PF13843"/>
    </source>
</evidence>
<dbReference type="Pfam" id="PF13843">
    <property type="entry name" value="DDE_Tnp_1_7"/>
    <property type="match status" value="1"/>
</dbReference>
<dbReference type="AlphaFoldDB" id="A0A834JJF7"/>
<keyword evidence="3" id="KW-1185">Reference proteome</keyword>
<protein>
    <recommendedName>
        <fullName evidence="1">PiggyBac transposable element-derived protein domain-containing protein</fullName>
    </recommendedName>
</protein>
<sequence length="242" mass="28344">MLEKYYDDNIFTSALLATKLLIKRTILFGTIRSNKRELSQLAKSAKDELEHFSTVFYKTNNCTLTIYKSKPAEKVTILSLKHKRIKINNDRKRILATVAYYNKTKFGDQMPRKYSVKSKSYRWPVQVSFNILDLTGINAWILYKETSRQNISRQQFLLQIAEELIEEYYEFLQEEKEDVQGILSGQGNISHSQKTCQIRLCKENKTTKACIICEKYVCGKCIKEYSFAKMALNKLNPSFIYF</sequence>
<evidence type="ECO:0000313" key="2">
    <source>
        <dbReference type="EMBL" id="KAF7388691.1"/>
    </source>
</evidence>
<dbReference type="Proteomes" id="UP000617340">
    <property type="component" value="Unassembled WGS sequence"/>
</dbReference>
<organism evidence="2 3">
    <name type="scientific">Vespula germanica</name>
    <name type="common">German yellow jacket</name>
    <name type="synonym">Paravespula germanica</name>
    <dbReference type="NCBI Taxonomy" id="30212"/>
    <lineage>
        <taxon>Eukaryota</taxon>
        <taxon>Metazoa</taxon>
        <taxon>Ecdysozoa</taxon>
        <taxon>Arthropoda</taxon>
        <taxon>Hexapoda</taxon>
        <taxon>Insecta</taxon>
        <taxon>Pterygota</taxon>
        <taxon>Neoptera</taxon>
        <taxon>Endopterygota</taxon>
        <taxon>Hymenoptera</taxon>
        <taxon>Apocrita</taxon>
        <taxon>Aculeata</taxon>
        <taxon>Vespoidea</taxon>
        <taxon>Vespidae</taxon>
        <taxon>Vespinae</taxon>
        <taxon>Vespula</taxon>
    </lineage>
</organism>
<dbReference type="InterPro" id="IPR029526">
    <property type="entry name" value="PGBD"/>
</dbReference>
<dbReference type="PANTHER" id="PTHR46599:SF6">
    <property type="entry name" value="DUAL SPECIFICITY PHOSPHATASE 26"/>
    <property type="match status" value="1"/>
</dbReference>
<dbReference type="PANTHER" id="PTHR46599">
    <property type="entry name" value="PIGGYBAC TRANSPOSABLE ELEMENT-DERIVED PROTEIN 4"/>
    <property type="match status" value="1"/>
</dbReference>
<reference evidence="2" key="1">
    <citation type="journal article" date="2020" name="G3 (Bethesda)">
        <title>High-Quality Assemblies for Three Invasive Social Wasps from the &lt;i&gt;Vespula&lt;/i&gt; Genus.</title>
        <authorList>
            <person name="Harrop T.W.R."/>
            <person name="Guhlin J."/>
            <person name="McLaughlin G.M."/>
            <person name="Permina E."/>
            <person name="Stockwell P."/>
            <person name="Gilligan J."/>
            <person name="Le Lec M.F."/>
            <person name="Gruber M.A.M."/>
            <person name="Quinn O."/>
            <person name="Lovegrove M."/>
            <person name="Duncan E.J."/>
            <person name="Remnant E.J."/>
            <person name="Van Eeckhoven J."/>
            <person name="Graham B."/>
            <person name="Knapp R.A."/>
            <person name="Langford K.W."/>
            <person name="Kronenberg Z."/>
            <person name="Press M.O."/>
            <person name="Eacker S.M."/>
            <person name="Wilson-Rankin E.E."/>
            <person name="Purcell J."/>
            <person name="Lester P.J."/>
            <person name="Dearden P.K."/>
        </authorList>
    </citation>
    <scope>NUCLEOTIDE SEQUENCE</scope>
    <source>
        <strain evidence="2">Linc-1</strain>
    </source>
</reference>
<comment type="caution">
    <text evidence="2">The sequence shown here is derived from an EMBL/GenBank/DDBJ whole genome shotgun (WGS) entry which is preliminary data.</text>
</comment>
<dbReference type="EMBL" id="JACSDZ010000013">
    <property type="protein sequence ID" value="KAF7388691.1"/>
    <property type="molecule type" value="Genomic_DNA"/>
</dbReference>
<accession>A0A834JJF7</accession>
<proteinExistence type="predicted"/>
<name>A0A834JJF7_VESGE</name>